<reference evidence="4" key="1">
    <citation type="submission" date="2015-09" db="EMBL/GenBank/DDBJ databases">
        <authorList>
            <person name="Daims H."/>
        </authorList>
    </citation>
    <scope>NUCLEOTIDE SEQUENCE [LARGE SCALE GENOMIC DNA]</scope>
</reference>
<sequence>MQGRRTRRLPLSGSRPSSRWGVAWTLVFLAASAAASSVSAEIKTVAASGEHRMDERDTKEDAIRLATESAKRNALEQVATYVESVTATKGMDLTKDEIRTYTAGVVLVREQRLTISVDGGTVVVKVDLLAEINTEDVIEAIEILRKNEDARVQLAALKQETDRLRQELDRANRALVDAPMADRAGSAARRREILYRVQSNAILSQAWTDWALVLSGLSSVVSREGINTAHWLHLLQAAREFYPDNPHMGAAESKLAGNGRQSVSQPSPAPFIPVIPARKSGLMPRHELVPGPGSQGGARTLNEIVYRSPERATSRANDSSVQSEPRSRLSAEPDRAEKALEEDPEVR</sequence>
<dbReference type="KEGG" id="nio:NITINOP_0134"/>
<gene>
    <name evidence="3" type="ORF">NITINOP_0134</name>
</gene>
<dbReference type="Proteomes" id="UP000066284">
    <property type="component" value="Chromosome 1"/>
</dbReference>
<feature type="compositionally biased region" description="Basic and acidic residues" evidence="2">
    <location>
        <begin position="325"/>
        <end position="347"/>
    </location>
</feature>
<evidence type="ECO:0000256" key="1">
    <source>
        <dbReference type="SAM" id="Coils"/>
    </source>
</evidence>
<dbReference type="EMBL" id="LN885086">
    <property type="protein sequence ID" value="CUQ65110.1"/>
    <property type="molecule type" value="Genomic_DNA"/>
</dbReference>
<feature type="region of interest" description="Disordered" evidence="2">
    <location>
        <begin position="249"/>
        <end position="271"/>
    </location>
</feature>
<protein>
    <submittedName>
        <fullName evidence="3">Uncharacterized protein</fullName>
    </submittedName>
</protein>
<feature type="coiled-coil region" evidence="1">
    <location>
        <begin position="140"/>
        <end position="174"/>
    </location>
</feature>
<keyword evidence="1" id="KW-0175">Coiled coil</keyword>
<keyword evidence="4" id="KW-1185">Reference proteome</keyword>
<organism evidence="3 4">
    <name type="scientific">Candidatus Nitrospira inopinata</name>
    <dbReference type="NCBI Taxonomy" id="1715989"/>
    <lineage>
        <taxon>Bacteria</taxon>
        <taxon>Pseudomonadati</taxon>
        <taxon>Nitrospirota</taxon>
        <taxon>Nitrospiria</taxon>
        <taxon>Nitrospirales</taxon>
        <taxon>Nitrospiraceae</taxon>
        <taxon>Nitrospira</taxon>
    </lineage>
</organism>
<name>A0A0S4KRV5_9BACT</name>
<evidence type="ECO:0000313" key="4">
    <source>
        <dbReference type="Proteomes" id="UP000066284"/>
    </source>
</evidence>
<evidence type="ECO:0000256" key="2">
    <source>
        <dbReference type="SAM" id="MobiDB-lite"/>
    </source>
</evidence>
<evidence type="ECO:0000313" key="3">
    <source>
        <dbReference type="EMBL" id="CUQ65110.1"/>
    </source>
</evidence>
<feature type="region of interest" description="Disordered" evidence="2">
    <location>
        <begin position="283"/>
        <end position="347"/>
    </location>
</feature>
<dbReference type="AlphaFoldDB" id="A0A0S4KRV5"/>
<proteinExistence type="predicted"/>
<accession>A0A0S4KRV5</accession>
<feature type="compositionally biased region" description="Polar residues" evidence="2">
    <location>
        <begin position="314"/>
        <end position="324"/>
    </location>
</feature>
<dbReference type="STRING" id="1715989.NITINOP_0134"/>